<feature type="region of interest" description="Disordered" evidence="1">
    <location>
        <begin position="1"/>
        <end position="34"/>
    </location>
</feature>
<name>A0A0G4EH76_VITBC</name>
<feature type="compositionally biased region" description="Polar residues" evidence="1">
    <location>
        <begin position="142"/>
        <end position="158"/>
    </location>
</feature>
<evidence type="ECO:0000313" key="2">
    <source>
        <dbReference type="EMBL" id="CEL95369.1"/>
    </source>
</evidence>
<feature type="region of interest" description="Disordered" evidence="1">
    <location>
        <begin position="187"/>
        <end position="287"/>
    </location>
</feature>
<dbReference type="InParanoid" id="A0A0G4EH76"/>
<dbReference type="AlphaFoldDB" id="A0A0G4EH76"/>
<keyword evidence="3" id="KW-1185">Reference proteome</keyword>
<proteinExistence type="predicted"/>
<dbReference type="VEuPathDB" id="CryptoDB:Vbra_11799"/>
<evidence type="ECO:0000256" key="1">
    <source>
        <dbReference type="SAM" id="MobiDB-lite"/>
    </source>
</evidence>
<feature type="compositionally biased region" description="Basic residues" evidence="1">
    <location>
        <begin position="252"/>
        <end position="264"/>
    </location>
</feature>
<feature type="region of interest" description="Disordered" evidence="1">
    <location>
        <begin position="47"/>
        <end position="69"/>
    </location>
</feature>
<gene>
    <name evidence="2" type="ORF">Vbra_11799</name>
</gene>
<feature type="region of interest" description="Disordered" evidence="1">
    <location>
        <begin position="121"/>
        <end position="163"/>
    </location>
</feature>
<protein>
    <submittedName>
        <fullName evidence="2">Uncharacterized protein</fullName>
    </submittedName>
</protein>
<dbReference type="Proteomes" id="UP000041254">
    <property type="component" value="Unassembled WGS sequence"/>
</dbReference>
<accession>A0A0G4EH76</accession>
<organism evidence="2 3">
    <name type="scientific">Vitrella brassicaformis (strain CCMP3155)</name>
    <dbReference type="NCBI Taxonomy" id="1169540"/>
    <lineage>
        <taxon>Eukaryota</taxon>
        <taxon>Sar</taxon>
        <taxon>Alveolata</taxon>
        <taxon>Colpodellida</taxon>
        <taxon>Vitrellaceae</taxon>
        <taxon>Vitrella</taxon>
    </lineage>
</organism>
<dbReference type="EMBL" id="CDMY01000227">
    <property type="protein sequence ID" value="CEL95369.1"/>
    <property type="molecule type" value="Genomic_DNA"/>
</dbReference>
<reference evidence="2 3" key="1">
    <citation type="submission" date="2014-11" db="EMBL/GenBank/DDBJ databases">
        <authorList>
            <person name="Zhu J."/>
            <person name="Qi W."/>
            <person name="Song R."/>
        </authorList>
    </citation>
    <scope>NUCLEOTIDE SEQUENCE [LARGE SCALE GENOMIC DNA]</scope>
</reference>
<sequence>MASPGCSPTSPAMLHQSTGICDDSGSLPPCQAAHTLPVQRQPTWACDSDDASFPSPHAAISAHQTGECREASAKHDKIIKADESSEKAWLQQQVNDLQQELEALRRPRGIIVLETGVELDYPSEPHTPSPLAGSCPSYPHTPDSQRSIAVSEASQQTHDPGEQTWFGRLLGPLALCVARPRVRPTHLLASPIPVPPDSSPSLPVEEKSAETAAEGNSEGAIGKCPSPVGRSLSSGAVTSPAALASMVGPPVVRKRERGSRRSRSKSFVESERSSQSADEEPRAMAAA</sequence>
<evidence type="ECO:0000313" key="3">
    <source>
        <dbReference type="Proteomes" id="UP000041254"/>
    </source>
</evidence>
<feature type="compositionally biased region" description="Polar residues" evidence="1">
    <location>
        <begin position="1"/>
        <end position="19"/>
    </location>
</feature>